<organism evidence="1 2">
    <name type="scientific">Amycolatopsis australiensis</name>
    <dbReference type="NCBI Taxonomy" id="546364"/>
    <lineage>
        <taxon>Bacteria</taxon>
        <taxon>Bacillati</taxon>
        <taxon>Actinomycetota</taxon>
        <taxon>Actinomycetes</taxon>
        <taxon>Pseudonocardiales</taxon>
        <taxon>Pseudonocardiaceae</taxon>
        <taxon>Amycolatopsis</taxon>
    </lineage>
</organism>
<gene>
    <name evidence="1" type="ORF">SAMN04489730_8454</name>
</gene>
<evidence type="ECO:0008006" key="3">
    <source>
        <dbReference type="Google" id="ProtNLM"/>
    </source>
</evidence>
<name>A0A1K1T6R5_9PSEU</name>
<reference evidence="2" key="1">
    <citation type="submission" date="2016-11" db="EMBL/GenBank/DDBJ databases">
        <authorList>
            <person name="Varghese N."/>
            <person name="Submissions S."/>
        </authorList>
    </citation>
    <scope>NUCLEOTIDE SEQUENCE [LARGE SCALE GENOMIC DNA]</scope>
    <source>
        <strain evidence="2">DSM 44671</strain>
    </source>
</reference>
<evidence type="ECO:0000313" key="2">
    <source>
        <dbReference type="Proteomes" id="UP000182740"/>
    </source>
</evidence>
<dbReference type="EMBL" id="FPJG01000006">
    <property type="protein sequence ID" value="SFW92198.1"/>
    <property type="molecule type" value="Genomic_DNA"/>
</dbReference>
<proteinExistence type="predicted"/>
<dbReference type="Proteomes" id="UP000182740">
    <property type="component" value="Unassembled WGS sequence"/>
</dbReference>
<dbReference type="STRING" id="546364.SAMN04489730_8454"/>
<dbReference type="Gene3D" id="2.50.20.10">
    <property type="entry name" value="Lipoprotein localisation LolA/LolB/LppX"/>
    <property type="match status" value="1"/>
</dbReference>
<keyword evidence="2" id="KW-1185">Reference proteome</keyword>
<protein>
    <recommendedName>
        <fullName evidence="3">Sigma E regulatory protein, MucB/RseB</fullName>
    </recommendedName>
</protein>
<evidence type="ECO:0000313" key="1">
    <source>
        <dbReference type="EMBL" id="SFW92198.1"/>
    </source>
</evidence>
<dbReference type="AlphaFoldDB" id="A0A1K1T6R5"/>
<sequence>MPMTPSVVRHEKRRRWAVVAAVAVVLVALPSVVAALAPAGASVDPARLRALVLQSAGRPYQGYAESAGSLALPELPNLAPVTALFSMRTPMRAWYAGPDRYRVDILGTAGEHDVSRLPDGEYTWDYGDDTLTELIGEPAVRLPRAGDLLPPELARRILRAAQGDPVTALPGRNVAGVAASGLRLVPADPATTIGQVDVWADPATGLPVRVEVSARGQRAPILVTEFRQLAQTAPVVEAPRPVPGSGFTVASAPDVSAVLGALGQVELPPTLAGRPVVSSDFGGVEGAALYGTGLAAFAVVAVPRAVGNAAAEAAGKAGAVQVKLAAGSVVQLSITPLSLAIVRSPVYRRTYLLAGTVTPEVLKTVADELSRPRRSGR</sequence>
<accession>A0A1K1T6R5</accession>